<sequence>MAPSSTAAMFLAVLVRLLAASLELPLVLVHGQLDPPGFISIDCGYGEGLSYQDSSSRLTYVSDAGFVDAGEGLNAAVRPPYVDRGLADRYLNVRYFPTVTGGGATRSCYTLRPVAQGSRNLVRASFYYGNYDGRSALPTAFDLHLGVNRWATVNVTSADGVYIFEAVAVSPVDFMQVCLVNIGLGTPFISGLELRPLSATMYPEATVNQSLFLLSLSRPSARFDFNRYQFNPDYSVPPFRYPDDSYDRLWQRYGRNAAWTNINTTKEVDVSNATSSFDKPSEILQNAATPVNGTTQMDISWSSDPSLEDANANSTYLLFLYFAELQRVPSNGLRQFDILVDNATGNDGTSQGFTPKYLSAEAVKRTVQGPGQHTVSLVATPPATLPPILNAFEIYSVKPMTEMATNGVDAKAMMTIRERYALQKNWKGDPCAPQAFAWDGLNCSYPSSGPAQIIALNLSSSGLTGTVNSSFGDLKSLQQLDLSNNSLSGPVPDFLAQMSSLSFLDLSSNLLSGSVPAALLQKIQNGSLVLRIDNNVNLCDNGPSTCEPKKKKRNKTLIVATVVPIAVATLLFVAGLLILHRMRNRQDTWMANNSRFISPQASSQIFENRKFTYKELKLMTANFKEEIGRGGFGSVFLGYLQNGSPVAVKMRSKTSSQGDKEFLAEAQHLSRVHHKNLVSLIGYCKDKKHMALVYEYMQGGNLEDCLRGEASAATPLTWHQRLKIALNSAQGLEYLHKSCQPPLIHRDVKTKNILLSADLEAKIADFGLMKAFSDEFRTHVTTQPAGTLGYLDPEYYNTSQLSEKSDVYSFGVVLLELITGQPPAVPVSDTESIHVALWVRQNLSEGDIASIADPRMGGMYDVNSLWKVAELALKCKEQPSRERPAMTNIVAELKESLELEVSYAMGYYSSVSTSTINLSTTSVDLHTNEKPSDHLRQNAAVELQQVDIESATRIGPAPR</sequence>
<dbReference type="SMART" id="SM00220">
    <property type="entry name" value="S_TKc"/>
    <property type="match status" value="1"/>
</dbReference>
<dbReference type="Pfam" id="PF13855">
    <property type="entry name" value="LRR_8"/>
    <property type="match status" value="1"/>
</dbReference>
<keyword evidence="6" id="KW-0808">Transferase</keyword>
<feature type="signal peptide" evidence="20">
    <location>
        <begin position="1"/>
        <end position="19"/>
    </location>
</feature>
<keyword evidence="4" id="KW-0597">Phosphoprotein</keyword>
<dbReference type="SUPFAM" id="SSF56112">
    <property type="entry name" value="Protein kinase-like (PK-like)"/>
    <property type="match status" value="1"/>
</dbReference>
<evidence type="ECO:0000313" key="22">
    <source>
        <dbReference type="EMBL" id="AWY10668.1"/>
    </source>
</evidence>
<dbReference type="EMBL" id="MH463473">
    <property type="protein sequence ID" value="AWY10668.1"/>
    <property type="molecule type" value="Genomic_DNA"/>
</dbReference>
<dbReference type="PANTHER" id="PTHR45631:SF158">
    <property type="entry name" value="PROTEIN KINASE DOMAIN-CONTAINING PROTEIN"/>
    <property type="match status" value="1"/>
</dbReference>
<comment type="subcellular location">
    <subcellularLocation>
        <location evidence="1">Cell membrane</location>
        <topology evidence="1">Single-pass membrane protein</topology>
    </subcellularLocation>
</comment>
<protein>
    <recommendedName>
        <fullName evidence="2">non-specific serine/threonine protein kinase</fullName>
        <ecNumber evidence="2">2.7.11.1</ecNumber>
    </recommendedName>
</protein>
<dbReference type="PROSITE" id="PS50011">
    <property type="entry name" value="PROTEIN_KINASE_DOM"/>
    <property type="match status" value="1"/>
</dbReference>
<keyword evidence="11 22" id="KW-0418">Kinase</keyword>
<dbReference type="PROSITE" id="PS00108">
    <property type="entry name" value="PROTEIN_KINASE_ST"/>
    <property type="match status" value="1"/>
</dbReference>
<evidence type="ECO:0000256" key="14">
    <source>
        <dbReference type="ARBA" id="ARBA00023136"/>
    </source>
</evidence>
<reference evidence="22" key="1">
    <citation type="submission" date="2018-06" db="EMBL/GenBank/DDBJ databases">
        <title>Genetic variation in a complex polyploid: unveiling the dynamic allelic features of sugarcane.</title>
        <authorList>
            <person name="Sforca D.A."/>
            <person name="Vautrin S."/>
            <person name="Cardoso-Silva C.B."/>
            <person name="Mancini M.C."/>
            <person name="Cruz M.V.R."/>
            <person name="Pereira G.S."/>
            <person name="Conte M."/>
            <person name="Bellec A."/>
            <person name="Dahmer N."/>
            <person name="Fourment J."/>
            <person name="Rodde N."/>
            <person name="Sluys M.-A.V."/>
            <person name="Vicentini R."/>
            <person name="Garcia A.A.F."/>
            <person name="Forni-Martins E.R."/>
            <person name="Vincentz M."/>
            <person name="Berges H."/>
            <person name="Souza A.P."/>
        </authorList>
    </citation>
    <scope>NUCLEOTIDE SEQUENCE</scope>
    <source>
        <tissue evidence="22">Leaves</tissue>
    </source>
</reference>
<keyword evidence="8 20" id="KW-0732">Signal</keyword>
<accession>A0A4P2TFT9</accession>
<dbReference type="GO" id="GO:0005886">
    <property type="term" value="C:plasma membrane"/>
    <property type="evidence" value="ECO:0007669"/>
    <property type="project" value="UniProtKB-SubCell"/>
</dbReference>
<comment type="catalytic activity">
    <reaction evidence="16">
        <text>L-threonyl-[protein] + ATP = O-phospho-L-threonyl-[protein] + ADP + H(+)</text>
        <dbReference type="Rhea" id="RHEA:46608"/>
        <dbReference type="Rhea" id="RHEA-COMP:11060"/>
        <dbReference type="Rhea" id="RHEA-COMP:11605"/>
        <dbReference type="ChEBI" id="CHEBI:15378"/>
        <dbReference type="ChEBI" id="CHEBI:30013"/>
        <dbReference type="ChEBI" id="CHEBI:30616"/>
        <dbReference type="ChEBI" id="CHEBI:61977"/>
        <dbReference type="ChEBI" id="CHEBI:456216"/>
        <dbReference type="EC" id="2.7.11.1"/>
    </reaction>
</comment>
<comment type="catalytic activity">
    <reaction evidence="17">
        <text>L-seryl-[protein] + ATP = O-phospho-L-seryl-[protein] + ADP + H(+)</text>
        <dbReference type="Rhea" id="RHEA:17989"/>
        <dbReference type="Rhea" id="RHEA-COMP:9863"/>
        <dbReference type="Rhea" id="RHEA-COMP:11604"/>
        <dbReference type="ChEBI" id="CHEBI:15378"/>
        <dbReference type="ChEBI" id="CHEBI:29999"/>
        <dbReference type="ChEBI" id="CHEBI:30616"/>
        <dbReference type="ChEBI" id="CHEBI:83421"/>
        <dbReference type="ChEBI" id="CHEBI:456216"/>
        <dbReference type="EC" id="2.7.11.1"/>
    </reaction>
</comment>
<evidence type="ECO:0000256" key="2">
    <source>
        <dbReference type="ARBA" id="ARBA00012513"/>
    </source>
</evidence>
<evidence type="ECO:0000256" key="8">
    <source>
        <dbReference type="ARBA" id="ARBA00022729"/>
    </source>
</evidence>
<evidence type="ECO:0000256" key="10">
    <source>
        <dbReference type="ARBA" id="ARBA00022741"/>
    </source>
</evidence>
<evidence type="ECO:0000256" key="11">
    <source>
        <dbReference type="ARBA" id="ARBA00022777"/>
    </source>
</evidence>
<dbReference type="Pfam" id="PF12819">
    <property type="entry name" value="Malectin_like"/>
    <property type="match status" value="1"/>
</dbReference>
<keyword evidence="7 19" id="KW-0812">Transmembrane</keyword>
<evidence type="ECO:0000256" key="9">
    <source>
        <dbReference type="ARBA" id="ARBA00022737"/>
    </source>
</evidence>
<dbReference type="PROSITE" id="PS00107">
    <property type="entry name" value="PROTEIN_KINASE_ATP"/>
    <property type="match status" value="1"/>
</dbReference>
<dbReference type="Pfam" id="PF07714">
    <property type="entry name" value="PK_Tyr_Ser-Thr"/>
    <property type="match status" value="1"/>
</dbReference>
<evidence type="ECO:0000256" key="16">
    <source>
        <dbReference type="ARBA" id="ARBA00047899"/>
    </source>
</evidence>
<keyword evidence="10 18" id="KW-0547">Nucleotide-binding</keyword>
<dbReference type="GO" id="GO:0004674">
    <property type="term" value="F:protein serine/threonine kinase activity"/>
    <property type="evidence" value="ECO:0007669"/>
    <property type="project" value="UniProtKB-KW"/>
</dbReference>
<evidence type="ECO:0000256" key="20">
    <source>
        <dbReference type="SAM" id="SignalP"/>
    </source>
</evidence>
<evidence type="ECO:0000256" key="6">
    <source>
        <dbReference type="ARBA" id="ARBA00022679"/>
    </source>
</evidence>
<keyword evidence="14 19" id="KW-0472">Membrane</keyword>
<keyword evidence="15" id="KW-0675">Receptor</keyword>
<feature type="binding site" evidence="18">
    <location>
        <position position="649"/>
    </location>
    <ligand>
        <name>ATP</name>
        <dbReference type="ChEBI" id="CHEBI:30616"/>
    </ligand>
</feature>
<feature type="transmembrane region" description="Helical" evidence="19">
    <location>
        <begin position="557"/>
        <end position="579"/>
    </location>
</feature>
<keyword evidence="12 18" id="KW-0067">ATP-binding</keyword>
<dbReference type="InterPro" id="IPR032675">
    <property type="entry name" value="LRR_dom_sf"/>
</dbReference>
<evidence type="ECO:0000256" key="3">
    <source>
        <dbReference type="ARBA" id="ARBA00022527"/>
    </source>
</evidence>
<keyword evidence="9" id="KW-0677">Repeat</keyword>
<evidence type="ECO:0000256" key="7">
    <source>
        <dbReference type="ARBA" id="ARBA00022692"/>
    </source>
</evidence>
<dbReference type="InterPro" id="IPR024788">
    <property type="entry name" value="Malectin-like_Carb-bd_dom"/>
</dbReference>
<dbReference type="GO" id="GO:0005524">
    <property type="term" value="F:ATP binding"/>
    <property type="evidence" value="ECO:0007669"/>
    <property type="project" value="UniProtKB-UniRule"/>
</dbReference>
<dbReference type="AlphaFoldDB" id="A0A4P2TFT9"/>
<dbReference type="PANTHER" id="PTHR45631">
    <property type="entry name" value="OS07G0107800 PROTEIN-RELATED"/>
    <property type="match status" value="1"/>
</dbReference>
<keyword evidence="5" id="KW-0433">Leucine-rich repeat</keyword>
<evidence type="ECO:0000256" key="5">
    <source>
        <dbReference type="ARBA" id="ARBA00022614"/>
    </source>
</evidence>
<dbReference type="FunFam" id="3.30.200.20:FF:000178">
    <property type="entry name" value="serine/threonine-protein kinase PBS1-like"/>
    <property type="match status" value="1"/>
</dbReference>
<gene>
    <name evidence="22" type="ORF">Sh095J03_g0010</name>
</gene>
<evidence type="ECO:0000256" key="13">
    <source>
        <dbReference type="ARBA" id="ARBA00022989"/>
    </source>
</evidence>
<proteinExistence type="predicted"/>
<organism evidence="22">
    <name type="scientific">Saccharum hybrid cultivar SP80-3280</name>
    <dbReference type="NCBI Taxonomy" id="193079"/>
    <lineage>
        <taxon>Eukaryota</taxon>
        <taxon>Viridiplantae</taxon>
        <taxon>Streptophyta</taxon>
        <taxon>Embryophyta</taxon>
        <taxon>Tracheophyta</taxon>
        <taxon>Spermatophyta</taxon>
        <taxon>Magnoliopsida</taxon>
        <taxon>Liliopsida</taxon>
        <taxon>Poales</taxon>
        <taxon>Poaceae</taxon>
        <taxon>PACMAD clade</taxon>
        <taxon>Panicoideae</taxon>
        <taxon>Andropogonodae</taxon>
        <taxon>Andropogoneae</taxon>
        <taxon>Saccharinae</taxon>
        <taxon>Saccharum</taxon>
        <taxon>Saccharum officinarum species complex</taxon>
    </lineage>
</organism>
<dbReference type="InterPro" id="IPR011009">
    <property type="entry name" value="Kinase-like_dom_sf"/>
</dbReference>
<dbReference type="Gene3D" id="3.30.200.20">
    <property type="entry name" value="Phosphorylase Kinase, domain 1"/>
    <property type="match status" value="1"/>
</dbReference>
<evidence type="ECO:0000256" key="4">
    <source>
        <dbReference type="ARBA" id="ARBA00022553"/>
    </source>
</evidence>
<dbReference type="CDD" id="cd14066">
    <property type="entry name" value="STKc_IRAK"/>
    <property type="match status" value="1"/>
</dbReference>
<dbReference type="PRINTS" id="PR00019">
    <property type="entry name" value="LEURICHRPT"/>
</dbReference>
<keyword evidence="3" id="KW-0723">Serine/threonine-protein kinase</keyword>
<evidence type="ECO:0000256" key="17">
    <source>
        <dbReference type="ARBA" id="ARBA00048679"/>
    </source>
</evidence>
<dbReference type="InterPro" id="IPR001611">
    <property type="entry name" value="Leu-rich_rpt"/>
</dbReference>
<dbReference type="InterPro" id="IPR001245">
    <property type="entry name" value="Ser-Thr/Tyr_kinase_cat_dom"/>
</dbReference>
<dbReference type="Gene3D" id="1.10.510.10">
    <property type="entry name" value="Transferase(Phosphotransferase) domain 1"/>
    <property type="match status" value="1"/>
</dbReference>
<dbReference type="FunFam" id="3.80.10.10:FF:000129">
    <property type="entry name" value="Leucine-rich repeat receptor-like kinase"/>
    <property type="match status" value="1"/>
</dbReference>
<evidence type="ECO:0000259" key="21">
    <source>
        <dbReference type="PROSITE" id="PS50011"/>
    </source>
</evidence>
<keyword evidence="13 19" id="KW-1133">Transmembrane helix</keyword>
<dbReference type="Gene3D" id="3.80.10.10">
    <property type="entry name" value="Ribonuclease Inhibitor"/>
    <property type="match status" value="1"/>
</dbReference>
<dbReference type="EC" id="2.7.11.1" evidence="2"/>
<feature type="domain" description="Protein kinase" evidence="21">
    <location>
        <begin position="621"/>
        <end position="897"/>
    </location>
</feature>
<evidence type="ECO:0000256" key="12">
    <source>
        <dbReference type="ARBA" id="ARBA00022840"/>
    </source>
</evidence>
<evidence type="ECO:0000256" key="1">
    <source>
        <dbReference type="ARBA" id="ARBA00004162"/>
    </source>
</evidence>
<dbReference type="InterPro" id="IPR008271">
    <property type="entry name" value="Ser/Thr_kinase_AS"/>
</dbReference>
<evidence type="ECO:0000256" key="19">
    <source>
        <dbReference type="SAM" id="Phobius"/>
    </source>
</evidence>
<dbReference type="InterPro" id="IPR000719">
    <property type="entry name" value="Prot_kinase_dom"/>
</dbReference>
<feature type="chain" id="PRO_5020508531" description="non-specific serine/threonine protein kinase" evidence="20">
    <location>
        <begin position="20"/>
        <end position="959"/>
    </location>
</feature>
<evidence type="ECO:0000256" key="18">
    <source>
        <dbReference type="PROSITE-ProRule" id="PRU10141"/>
    </source>
</evidence>
<dbReference type="InterPro" id="IPR017441">
    <property type="entry name" value="Protein_kinase_ATP_BS"/>
</dbReference>
<evidence type="ECO:0000256" key="15">
    <source>
        <dbReference type="ARBA" id="ARBA00023170"/>
    </source>
</evidence>
<dbReference type="SUPFAM" id="SSF52058">
    <property type="entry name" value="L domain-like"/>
    <property type="match status" value="1"/>
</dbReference>
<name>A0A4P2TFT9_9POAL</name>
<dbReference type="FunFam" id="1.10.510.10:FF:000146">
    <property type="entry name" value="LRR receptor-like serine/threonine-protein kinase IOS1"/>
    <property type="match status" value="1"/>
</dbReference>